<evidence type="ECO:0000313" key="3">
    <source>
        <dbReference type="Proteomes" id="UP000005096"/>
    </source>
</evidence>
<dbReference type="eggNOG" id="ENOG502Z7N0">
    <property type="taxonomic scope" value="Bacteria"/>
</dbReference>
<reference evidence="2 3" key="1">
    <citation type="journal article" date="2010" name="Stand. Genomic Sci.">
        <title>Non-contiguous finished genome sequence of Aminomonas paucivorans type strain (GLU-3).</title>
        <authorList>
            <person name="Pitluck S."/>
            <person name="Yasawong M."/>
            <person name="Held B."/>
            <person name="Lapidus A."/>
            <person name="Nolan M."/>
            <person name="Copeland A."/>
            <person name="Lucas S."/>
            <person name="Del Rio T.G."/>
            <person name="Tice H."/>
            <person name="Cheng J.F."/>
            <person name="Chertkov O."/>
            <person name="Goodwin L."/>
            <person name="Tapia R."/>
            <person name="Han C."/>
            <person name="Liolios K."/>
            <person name="Ivanova N."/>
            <person name="Mavromatis K."/>
            <person name="Ovchinnikova G."/>
            <person name="Pati A."/>
            <person name="Chen A."/>
            <person name="Palaniappan K."/>
            <person name="Land M."/>
            <person name="Hauser L."/>
            <person name="Chang Y.J."/>
            <person name="Jeffries C.D."/>
            <person name="Pukall R."/>
            <person name="Spring S."/>
            <person name="Rohde M."/>
            <person name="Sikorski J."/>
            <person name="Goker M."/>
            <person name="Woyke T."/>
            <person name="Bristow J."/>
            <person name="Eisen J.A."/>
            <person name="Markowitz V."/>
            <person name="Hugenholtz P."/>
            <person name="Kyrpides N.C."/>
            <person name="Klenk H.P."/>
        </authorList>
    </citation>
    <scope>NUCLEOTIDE SEQUENCE [LARGE SCALE GENOMIC DNA]</scope>
    <source>
        <strain evidence="2 3">DSM 12260</strain>
    </source>
</reference>
<sequence length="363" mass="41415">MRIRREDLLEACRDLLNPEDAHRLWEDLSQRSTEAEQDAEQVYEELQRKDPGLSALRFDLVAYFLGALVVMAALGWLLNESWLSLGSWGVAAIAAAYGLGFWFLGDRLHRRGLRVPGGLLLTLAAWTVPLAIWGIEHALGLWHEDPLTRYRSYYQWIRSGWLPLELGCIAASALLFARYRFPTLLFTLCFSLWYLSMDLTPLLFGEPFDWRDRARVSLVCGLLYLLAATLVDRRTERDHAFWLYLFGTLSFWGGLSLLDSGSEWGRLAYGTINLGMVFLSVPLQRGVLAVFGLLGFFGYLGHLAFRVFRDSLLFPFVLTALGLSLIASGLLYRRFRPRLEAILSDRLPEALRRLLPRHRGGRT</sequence>
<organism evidence="2 3">
    <name type="scientific">Aminomonas paucivorans DSM 12260</name>
    <dbReference type="NCBI Taxonomy" id="584708"/>
    <lineage>
        <taxon>Bacteria</taxon>
        <taxon>Thermotogati</taxon>
        <taxon>Synergistota</taxon>
        <taxon>Synergistia</taxon>
        <taxon>Synergistales</taxon>
        <taxon>Synergistaceae</taxon>
        <taxon>Aminomonas</taxon>
    </lineage>
</organism>
<protein>
    <recommendedName>
        <fullName evidence="4">DUF2157 domain-containing protein</fullName>
    </recommendedName>
</protein>
<feature type="transmembrane region" description="Helical" evidence="1">
    <location>
        <begin position="117"/>
        <end position="135"/>
    </location>
</feature>
<feature type="transmembrane region" description="Helical" evidence="1">
    <location>
        <begin position="58"/>
        <end position="79"/>
    </location>
</feature>
<evidence type="ECO:0000313" key="2">
    <source>
        <dbReference type="EMBL" id="EFQ22581.1"/>
    </source>
</evidence>
<feature type="transmembrane region" description="Helical" evidence="1">
    <location>
        <begin position="184"/>
        <end position="204"/>
    </location>
</feature>
<keyword evidence="1" id="KW-0472">Membrane</keyword>
<keyword evidence="1" id="KW-1133">Transmembrane helix</keyword>
<dbReference type="AlphaFoldDB" id="E3CWS6"/>
<keyword evidence="1" id="KW-0812">Transmembrane</keyword>
<dbReference type="Proteomes" id="UP000005096">
    <property type="component" value="Chromosome"/>
</dbReference>
<feature type="transmembrane region" description="Helical" evidence="1">
    <location>
        <begin position="85"/>
        <end position="105"/>
    </location>
</feature>
<dbReference type="HOGENOM" id="CLU_058682_0_0_0"/>
<feature type="transmembrane region" description="Helical" evidence="1">
    <location>
        <begin position="311"/>
        <end position="332"/>
    </location>
</feature>
<gene>
    <name evidence="2" type="ORF">Apau_0144</name>
</gene>
<feature type="transmembrane region" description="Helical" evidence="1">
    <location>
        <begin position="155"/>
        <end position="177"/>
    </location>
</feature>
<feature type="transmembrane region" description="Helical" evidence="1">
    <location>
        <begin position="216"/>
        <end position="233"/>
    </location>
</feature>
<feature type="transmembrane region" description="Helical" evidence="1">
    <location>
        <begin position="240"/>
        <end position="258"/>
    </location>
</feature>
<evidence type="ECO:0000256" key="1">
    <source>
        <dbReference type="SAM" id="Phobius"/>
    </source>
</evidence>
<feature type="transmembrane region" description="Helical" evidence="1">
    <location>
        <begin position="288"/>
        <end position="305"/>
    </location>
</feature>
<dbReference type="EMBL" id="CM001022">
    <property type="protein sequence ID" value="EFQ22581.1"/>
    <property type="molecule type" value="Genomic_DNA"/>
</dbReference>
<dbReference type="PaxDb" id="584708-Apau_0144"/>
<dbReference type="STRING" id="584708.Apau_0144"/>
<accession>E3CWS6</accession>
<keyword evidence="3" id="KW-1185">Reference proteome</keyword>
<proteinExistence type="predicted"/>
<name>E3CWS6_9BACT</name>
<evidence type="ECO:0008006" key="4">
    <source>
        <dbReference type="Google" id="ProtNLM"/>
    </source>
</evidence>